<sequence length="69" mass="7274">MDITTFTETKILDGIGDWWGDLTGAAEDYIAAVGNITEFFGIIARFATGDFSELSSQGSLAGSFSGSNE</sequence>
<comment type="caution">
    <text evidence="1">The sequence shown here is derived from an EMBL/GenBank/DDBJ whole genome shotgun (WGS) entry which is preliminary data.</text>
</comment>
<reference evidence="1" key="1">
    <citation type="journal article" date="2021" name="PeerJ">
        <title>Extensive microbial diversity within the chicken gut microbiome revealed by metagenomics and culture.</title>
        <authorList>
            <person name="Gilroy R."/>
            <person name="Ravi A."/>
            <person name="Getino M."/>
            <person name="Pursley I."/>
            <person name="Horton D.L."/>
            <person name="Alikhan N.F."/>
            <person name="Baker D."/>
            <person name="Gharbi K."/>
            <person name="Hall N."/>
            <person name="Watson M."/>
            <person name="Adriaenssens E.M."/>
            <person name="Foster-Nyarko E."/>
            <person name="Jarju S."/>
            <person name="Secka A."/>
            <person name="Antonio M."/>
            <person name="Oren A."/>
            <person name="Chaudhuri R.R."/>
            <person name="La Ragione R."/>
            <person name="Hildebrand F."/>
            <person name="Pallen M.J."/>
        </authorList>
    </citation>
    <scope>NUCLEOTIDE SEQUENCE</scope>
    <source>
        <strain evidence="1">CHK32-1732</strain>
    </source>
</reference>
<organism evidence="1 2">
    <name type="scientific">Candidatus Corynebacterium avicola</name>
    <dbReference type="NCBI Taxonomy" id="2838527"/>
    <lineage>
        <taxon>Bacteria</taxon>
        <taxon>Bacillati</taxon>
        <taxon>Actinomycetota</taxon>
        <taxon>Actinomycetes</taxon>
        <taxon>Mycobacteriales</taxon>
        <taxon>Corynebacteriaceae</taxon>
        <taxon>Corynebacterium</taxon>
    </lineage>
</organism>
<accession>A0A9D1RRS5</accession>
<dbReference type="EMBL" id="DXGC01000103">
    <property type="protein sequence ID" value="HIW92375.1"/>
    <property type="molecule type" value="Genomic_DNA"/>
</dbReference>
<dbReference type="Proteomes" id="UP000824190">
    <property type="component" value="Unassembled WGS sequence"/>
</dbReference>
<reference evidence="1" key="2">
    <citation type="submission" date="2021-04" db="EMBL/GenBank/DDBJ databases">
        <authorList>
            <person name="Gilroy R."/>
        </authorList>
    </citation>
    <scope>NUCLEOTIDE SEQUENCE</scope>
    <source>
        <strain evidence="1">CHK32-1732</strain>
    </source>
</reference>
<evidence type="ECO:0000313" key="2">
    <source>
        <dbReference type="Proteomes" id="UP000824190"/>
    </source>
</evidence>
<proteinExistence type="predicted"/>
<name>A0A9D1RRS5_9CORY</name>
<evidence type="ECO:0000313" key="1">
    <source>
        <dbReference type="EMBL" id="HIW92375.1"/>
    </source>
</evidence>
<gene>
    <name evidence="1" type="ORF">H9870_12040</name>
</gene>
<protein>
    <submittedName>
        <fullName evidence="1">Uncharacterized protein</fullName>
    </submittedName>
</protein>
<dbReference type="AlphaFoldDB" id="A0A9D1RRS5"/>